<dbReference type="STRING" id="1386089.N865_15740"/>
<dbReference type="RefSeq" id="WP_084328314.1">
    <property type="nucleotide sequence ID" value="NZ_AWSA01000043.1"/>
</dbReference>
<organism evidence="1 2">
    <name type="scientific">Intrasporangium oryzae NRRL B-24470</name>
    <dbReference type="NCBI Taxonomy" id="1386089"/>
    <lineage>
        <taxon>Bacteria</taxon>
        <taxon>Bacillati</taxon>
        <taxon>Actinomycetota</taxon>
        <taxon>Actinomycetes</taxon>
        <taxon>Micrococcales</taxon>
        <taxon>Intrasporangiaceae</taxon>
        <taxon>Intrasporangium</taxon>
    </lineage>
</organism>
<evidence type="ECO:0008006" key="3">
    <source>
        <dbReference type="Google" id="ProtNLM"/>
    </source>
</evidence>
<evidence type="ECO:0000313" key="1">
    <source>
        <dbReference type="EMBL" id="EWT00429.1"/>
    </source>
</evidence>
<sequence>MTTPASGRREESGRLGLEALAAAPLASHADLHSPPGQDPVAILEAQSADRVPELVPIRYGRMLASPFAFYRGAAALMADDLGGAPRSGLTVQLCGDAHVSNFGLFATPERRQLFDLNDFDETWPGPFEWDVKRLAASLEIAGRANGLKRKQRERVVGTALSSYRQTVHIFAGQSALEVWYARAELQPGLPELKKLLPKAAFASTEAMVAKSRSRDSLQALAKLTTTSGGGRRFISDPPLIVPLRELRPDVVEQVNDWSDRLIGSYRESLEADRRELFDSFELVDLARKAVGVGSVGTRAWVLLFLDDTGSPLILQAKEAVDSVLAPYAPGPVWENQGQRVVEGQRLMQASSDLFLGWQRTEGDGGIVRDYYVRQFRDWKGSFDVDRSDVHTLDVLASVCAWTLARAHARSGDRVAIATYLGETDEFDRAVAAFATAYADKSERDHAALLEASRSGRVEATPGL</sequence>
<dbReference type="eggNOG" id="COG4320">
    <property type="taxonomic scope" value="Bacteria"/>
</dbReference>
<name>W9G992_9MICO</name>
<dbReference type="OrthoDB" id="1491115at2"/>
<protein>
    <recommendedName>
        <fullName evidence="3">DUF2252 domain-containing protein</fullName>
    </recommendedName>
</protein>
<dbReference type="PANTHER" id="PTHR39441:SF1">
    <property type="entry name" value="DUF2252 DOMAIN-CONTAINING PROTEIN"/>
    <property type="match status" value="1"/>
</dbReference>
<dbReference type="Pfam" id="PF10009">
    <property type="entry name" value="DUF2252"/>
    <property type="match status" value="1"/>
</dbReference>
<dbReference type="AlphaFoldDB" id="W9G992"/>
<accession>W9G992</accession>
<gene>
    <name evidence="1" type="ORF">N865_15740</name>
</gene>
<evidence type="ECO:0000313" key="2">
    <source>
        <dbReference type="Proteomes" id="UP000019489"/>
    </source>
</evidence>
<dbReference type="PATRIC" id="fig|1386089.3.peg.3343"/>
<comment type="caution">
    <text evidence="1">The sequence shown here is derived from an EMBL/GenBank/DDBJ whole genome shotgun (WGS) entry which is preliminary data.</text>
</comment>
<dbReference type="PANTHER" id="PTHR39441">
    <property type="entry name" value="DUF2252 DOMAIN-CONTAINING PROTEIN"/>
    <property type="match status" value="1"/>
</dbReference>
<proteinExistence type="predicted"/>
<keyword evidence="2" id="KW-1185">Reference proteome</keyword>
<dbReference type="InterPro" id="IPR018721">
    <property type="entry name" value="DUF2252"/>
</dbReference>
<reference evidence="1 2" key="1">
    <citation type="submission" date="2013-08" db="EMBL/GenBank/DDBJ databases">
        <title>Intrasporangium oryzae NRRL B-24470.</title>
        <authorList>
            <person name="Liu H."/>
            <person name="Wang G."/>
        </authorList>
    </citation>
    <scope>NUCLEOTIDE SEQUENCE [LARGE SCALE GENOMIC DNA]</scope>
    <source>
        <strain evidence="1 2">NRRL B-24470</strain>
    </source>
</reference>
<dbReference type="Proteomes" id="UP000019489">
    <property type="component" value="Unassembled WGS sequence"/>
</dbReference>
<dbReference type="EMBL" id="AWSA01000043">
    <property type="protein sequence ID" value="EWT00429.1"/>
    <property type="molecule type" value="Genomic_DNA"/>
</dbReference>